<dbReference type="EMBL" id="LNCU01000039">
    <property type="protein sequence ID" value="KWV58302.1"/>
    <property type="molecule type" value="Genomic_DNA"/>
</dbReference>
<keyword evidence="2" id="KW-1185">Reference proteome</keyword>
<comment type="caution">
    <text evidence="1">The sequence shown here is derived from an EMBL/GenBank/DDBJ whole genome shotgun (WGS) entry which is preliminary data.</text>
</comment>
<evidence type="ECO:0000313" key="2">
    <source>
        <dbReference type="Proteomes" id="UP000057737"/>
    </source>
</evidence>
<evidence type="ECO:0000313" key="1">
    <source>
        <dbReference type="EMBL" id="KWV58302.1"/>
    </source>
</evidence>
<dbReference type="Proteomes" id="UP000057737">
    <property type="component" value="Unassembled WGS sequence"/>
</dbReference>
<reference evidence="1 2" key="1">
    <citation type="submission" date="2015-11" db="EMBL/GenBank/DDBJ databases">
        <title>Draft Genome Sequence of the Strain BR 10303 (Bradyrhizobium sp.) isolated from nodules of Centrolobium paraense.</title>
        <authorList>
            <person name="Zelli J.E."/>
            <person name="Simoes-Araujo J.L."/>
            <person name="Barauna A.C."/>
            <person name="Silva K."/>
        </authorList>
    </citation>
    <scope>NUCLEOTIDE SEQUENCE [LARGE SCALE GENOMIC DNA]</scope>
    <source>
        <strain evidence="1 2">BR 10303</strain>
    </source>
</reference>
<accession>A0A109K018</accession>
<proteinExistence type="predicted"/>
<organism evidence="1 2">
    <name type="scientific">Bradyrhizobium macuxiense</name>
    <dbReference type="NCBI Taxonomy" id="1755647"/>
    <lineage>
        <taxon>Bacteria</taxon>
        <taxon>Pseudomonadati</taxon>
        <taxon>Pseudomonadota</taxon>
        <taxon>Alphaproteobacteria</taxon>
        <taxon>Hyphomicrobiales</taxon>
        <taxon>Nitrobacteraceae</taxon>
        <taxon>Bradyrhizobium</taxon>
    </lineage>
</organism>
<protein>
    <submittedName>
        <fullName evidence="1">Uncharacterized protein</fullName>
    </submittedName>
</protein>
<gene>
    <name evidence="1" type="ORF">AS156_36565</name>
</gene>
<sequence length="67" mass="7037">MDPDDADAPDDLLVAGASVSGQQDLRPLELAGHVLATAQKHSEFGAFGLAEVDAIAYIHPCVLLSRH</sequence>
<dbReference type="AlphaFoldDB" id="A0A109K018"/>
<name>A0A109K018_9BRAD</name>